<dbReference type="GO" id="GO:0006888">
    <property type="term" value="P:endoplasmic reticulum to Golgi vesicle-mediated transport"/>
    <property type="evidence" value="ECO:0007669"/>
    <property type="project" value="TreeGrafter"/>
</dbReference>
<evidence type="ECO:0000313" key="5">
    <source>
        <dbReference type="EMBL" id="CAD6254716.1"/>
    </source>
</evidence>
<feature type="region of interest" description="Disordered" evidence="4">
    <location>
        <begin position="198"/>
        <end position="229"/>
    </location>
</feature>
<dbReference type="SUPFAM" id="SSF56112">
    <property type="entry name" value="Protein kinase-like (PK-like)"/>
    <property type="match status" value="1"/>
</dbReference>
<dbReference type="PANTHER" id="PTHR19876">
    <property type="entry name" value="COATOMER"/>
    <property type="match status" value="1"/>
</dbReference>
<comment type="caution">
    <text evidence="5">The sequence shown here is derived from an EMBL/GenBank/DDBJ whole genome shotgun (WGS) entry which is preliminary data.</text>
</comment>
<dbReference type="PANTHER" id="PTHR19876:SF23">
    <property type="match status" value="1"/>
</dbReference>
<evidence type="ECO:0000313" key="6">
    <source>
        <dbReference type="Proteomes" id="UP000604825"/>
    </source>
</evidence>
<dbReference type="InterPro" id="IPR011009">
    <property type="entry name" value="Kinase-like_dom_sf"/>
</dbReference>
<dbReference type="EMBL" id="CAJGYO010000009">
    <property type="protein sequence ID" value="CAD6254716.1"/>
    <property type="molecule type" value="Genomic_DNA"/>
</dbReference>
<dbReference type="GO" id="GO:0006891">
    <property type="term" value="P:intra-Golgi vesicle-mediated transport"/>
    <property type="evidence" value="ECO:0007669"/>
    <property type="project" value="TreeGrafter"/>
</dbReference>
<evidence type="ECO:0000256" key="2">
    <source>
        <dbReference type="ARBA" id="ARBA00022737"/>
    </source>
</evidence>
<evidence type="ECO:0000256" key="4">
    <source>
        <dbReference type="SAM" id="MobiDB-lite"/>
    </source>
</evidence>
<dbReference type="Pfam" id="PF00400">
    <property type="entry name" value="WD40"/>
    <property type="match status" value="1"/>
</dbReference>
<sequence length="688" mass="78169">MEKLHESGPSGVVPKIMPLELLKQITNNFSEEQKLGSGTFGKVYKNMMILSNSRESLKTLGDSDIKILCNYLATAMKLSWNMLSSVMEEQFLSITSIELSAFSTCTREVCESIFLVLENWRNRLEETPRCTSLEAECHQVKRAIEIALDCIQADRMKRPKIGDIVNLLNETEQVIKKMTLGSVSKLVSEVESMAVSVAPSSQQLTTSGGPMGPTETSTEKSPIRSTDSGKLLDVHPRKLRFPWQPNRRIRCPVTITNRADHYIGVCIKPCCPDTTPDLHFLGFWDGKRQKDPCSPLFRLVEPHSTLVVTMMVEEKQLPPPPQEIGMYQVMLLEMRSEEVLKNGKSSIGSNFNIASEFVKGVRIGNNWHLTVLTASICDPSSCQDAVIHQLIPETLKDGYMTHIDVHPTETWILVGDTKGWVSIWNYQTKERIMVLKVTKVHTNDECWVYSAKFIAREQWFVTGDDNGWVHVYSYTTKDKMMEFEAHHGTFLDTMAVHPTEPFLLTSTPNVTSIKLWNWSKEWMCIRTFDVPNKQVFRLLWNPRDTNTFTSVSLDNKVKVWNIDSSYPITTLPVESISAAYLSFGRSGNLMATACYRKAFVEGSDCAWIWDLHAEKRVHKLGVWGDTCFIACHPTLPILVTILGHYVVCIWDTRTYREDQNNKDYHTALGQELNAAIWIFSSVDIENNS</sequence>
<dbReference type="Gene3D" id="2.60.40.10">
    <property type="entry name" value="Immunoglobulins"/>
    <property type="match status" value="1"/>
</dbReference>
<dbReference type="SMART" id="SM00320">
    <property type="entry name" value="WD40"/>
    <property type="match status" value="4"/>
</dbReference>
<evidence type="ECO:0000256" key="1">
    <source>
        <dbReference type="ARBA" id="ARBA00022574"/>
    </source>
</evidence>
<keyword evidence="6" id="KW-1185">Reference proteome</keyword>
<organism evidence="5 6">
    <name type="scientific">Miscanthus lutarioriparius</name>
    <dbReference type="NCBI Taxonomy" id="422564"/>
    <lineage>
        <taxon>Eukaryota</taxon>
        <taxon>Viridiplantae</taxon>
        <taxon>Streptophyta</taxon>
        <taxon>Embryophyta</taxon>
        <taxon>Tracheophyta</taxon>
        <taxon>Spermatophyta</taxon>
        <taxon>Magnoliopsida</taxon>
        <taxon>Liliopsida</taxon>
        <taxon>Poales</taxon>
        <taxon>Poaceae</taxon>
        <taxon>PACMAD clade</taxon>
        <taxon>Panicoideae</taxon>
        <taxon>Andropogonodae</taxon>
        <taxon>Andropogoneae</taxon>
        <taxon>Saccharinae</taxon>
        <taxon>Miscanthus</taxon>
    </lineage>
</organism>
<proteinExistence type="predicted"/>
<reference evidence="5" key="1">
    <citation type="submission" date="2020-10" db="EMBL/GenBank/DDBJ databases">
        <authorList>
            <person name="Han B."/>
            <person name="Lu T."/>
            <person name="Zhao Q."/>
            <person name="Huang X."/>
            <person name="Zhao Y."/>
        </authorList>
    </citation>
    <scope>NUCLEOTIDE SEQUENCE</scope>
</reference>
<evidence type="ECO:0000256" key="3">
    <source>
        <dbReference type="PROSITE-ProRule" id="PRU00221"/>
    </source>
</evidence>
<feature type="repeat" description="WD" evidence="3">
    <location>
        <begin position="528"/>
        <end position="570"/>
    </location>
</feature>
<dbReference type="GO" id="GO:0006890">
    <property type="term" value="P:retrograde vesicle-mediated transport, Golgi to endoplasmic reticulum"/>
    <property type="evidence" value="ECO:0007669"/>
    <property type="project" value="TreeGrafter"/>
</dbReference>
<dbReference type="Proteomes" id="UP000604825">
    <property type="component" value="Unassembled WGS sequence"/>
</dbReference>
<protein>
    <submittedName>
        <fullName evidence="5">Uncharacterized protein</fullName>
    </submittedName>
</protein>
<dbReference type="PROSITE" id="PS50082">
    <property type="entry name" value="WD_REPEATS_2"/>
    <property type="match status" value="1"/>
</dbReference>
<accession>A0A811QF27</accession>
<dbReference type="Gene3D" id="2.130.10.10">
    <property type="entry name" value="YVTN repeat-like/Quinoprotein amine dehydrogenase"/>
    <property type="match status" value="1"/>
</dbReference>
<dbReference type="OrthoDB" id="666747at2759"/>
<feature type="compositionally biased region" description="Polar residues" evidence="4">
    <location>
        <begin position="202"/>
        <end position="216"/>
    </location>
</feature>
<dbReference type="GO" id="GO:0030126">
    <property type="term" value="C:COPI vesicle coat"/>
    <property type="evidence" value="ECO:0007669"/>
    <property type="project" value="TreeGrafter"/>
</dbReference>
<gene>
    <name evidence="5" type="ORF">NCGR_LOCUS38318</name>
</gene>
<dbReference type="GO" id="GO:0006886">
    <property type="term" value="P:intracellular protein transport"/>
    <property type="evidence" value="ECO:0007669"/>
    <property type="project" value="TreeGrafter"/>
</dbReference>
<dbReference type="InterPro" id="IPR013783">
    <property type="entry name" value="Ig-like_fold"/>
</dbReference>
<dbReference type="AlphaFoldDB" id="A0A811QF27"/>
<dbReference type="SUPFAM" id="SSF50978">
    <property type="entry name" value="WD40 repeat-like"/>
    <property type="match status" value="1"/>
</dbReference>
<dbReference type="Gene3D" id="3.30.200.20">
    <property type="entry name" value="Phosphorylase Kinase, domain 1"/>
    <property type="match status" value="1"/>
</dbReference>
<dbReference type="InterPro" id="IPR001680">
    <property type="entry name" value="WD40_rpt"/>
</dbReference>
<dbReference type="InterPro" id="IPR036322">
    <property type="entry name" value="WD40_repeat_dom_sf"/>
</dbReference>
<keyword evidence="2" id="KW-0677">Repeat</keyword>
<keyword evidence="1 3" id="KW-0853">WD repeat</keyword>
<name>A0A811QF27_9POAL</name>
<dbReference type="InterPro" id="IPR050844">
    <property type="entry name" value="Coatomer_complex_subunit"/>
</dbReference>
<dbReference type="InterPro" id="IPR015943">
    <property type="entry name" value="WD40/YVTN_repeat-like_dom_sf"/>
</dbReference>